<organism evidence="1 2">
    <name type="scientific">Orchesella dallaii</name>
    <dbReference type="NCBI Taxonomy" id="48710"/>
    <lineage>
        <taxon>Eukaryota</taxon>
        <taxon>Metazoa</taxon>
        <taxon>Ecdysozoa</taxon>
        <taxon>Arthropoda</taxon>
        <taxon>Hexapoda</taxon>
        <taxon>Collembola</taxon>
        <taxon>Entomobryomorpha</taxon>
        <taxon>Entomobryoidea</taxon>
        <taxon>Orchesellidae</taxon>
        <taxon>Orchesellinae</taxon>
        <taxon>Orchesella</taxon>
    </lineage>
</organism>
<dbReference type="Proteomes" id="UP001642540">
    <property type="component" value="Unassembled WGS sequence"/>
</dbReference>
<accession>A0ABP1QRP6</accession>
<protein>
    <submittedName>
        <fullName evidence="1">Uncharacterized protein</fullName>
    </submittedName>
</protein>
<sequence>MGMFWGYESVRLRRESKHSKNQLGLTKRTVYMKLPTASEIQRLVLARQLMYLSRPKVYAAKRLHLDFEEHVKQFKKFPLIQRVPKVYYNYRGKKRPLRRRRDLGKTTPTNKENYCNGDLFGNSESIDLCLYFLTVDDENHNSHNEDPVESPANNERDNQFDFEDLSFKPIQPLTDSQKHEAKNSVLRVKWLKWAYLDMHSNSINEVVSNHRMVTVDDSTIRYNQSHFTIFLESARNALKTHDWPILNQSLMGMVSTVPISIKCPGVFWTLGFFAIINQYKDDHVAVQCFLEQASELIRGYRTWLSVQAGIWLIQKGHFNEGFELVKDWHSKSSRESGFALVAKQIQNPKRDLVLCLAELIIAMMRYSTWKRDYLMIQDEENLDFGNVEEESVKRAGNSALTGFEYVYKHQTEAKADVMSFIEPFIELVTEYRSANRAKEIVDEVSENNVGNMFVERFYINFMEQHFPHECETEEFSQRKKKFIDQYTYDSDPSDKIKGRLKIHKLRAAKKKAGGNIVWLQPIPKPAFGWE</sequence>
<keyword evidence="2" id="KW-1185">Reference proteome</keyword>
<proteinExistence type="predicted"/>
<gene>
    <name evidence="1" type="ORF">ODALV1_LOCUS14374</name>
</gene>
<dbReference type="EMBL" id="CAXLJM020000046">
    <property type="protein sequence ID" value="CAL8110622.1"/>
    <property type="molecule type" value="Genomic_DNA"/>
</dbReference>
<name>A0ABP1QRP6_9HEXA</name>
<evidence type="ECO:0000313" key="2">
    <source>
        <dbReference type="Proteomes" id="UP001642540"/>
    </source>
</evidence>
<comment type="caution">
    <text evidence="1">The sequence shown here is derived from an EMBL/GenBank/DDBJ whole genome shotgun (WGS) entry which is preliminary data.</text>
</comment>
<evidence type="ECO:0000313" key="1">
    <source>
        <dbReference type="EMBL" id="CAL8110622.1"/>
    </source>
</evidence>
<reference evidence="1 2" key="1">
    <citation type="submission" date="2024-08" db="EMBL/GenBank/DDBJ databases">
        <authorList>
            <person name="Cucini C."/>
            <person name="Frati F."/>
        </authorList>
    </citation>
    <scope>NUCLEOTIDE SEQUENCE [LARGE SCALE GENOMIC DNA]</scope>
</reference>